<accession>V7C5X6</accession>
<evidence type="ECO:0000313" key="5">
    <source>
        <dbReference type="EMBL" id="ESW24306.1"/>
    </source>
</evidence>
<dbReference type="GO" id="GO:0004497">
    <property type="term" value="F:monooxygenase activity"/>
    <property type="evidence" value="ECO:0007669"/>
    <property type="project" value="InterPro"/>
</dbReference>
<dbReference type="PANTHER" id="PTHR47955">
    <property type="entry name" value="CYTOCHROME P450 FAMILY 71 PROTEIN"/>
    <property type="match status" value="1"/>
</dbReference>
<dbReference type="Proteomes" id="UP000000226">
    <property type="component" value="Chromosome 4"/>
</dbReference>
<dbReference type="eggNOG" id="KOG0156">
    <property type="taxonomic scope" value="Eukaryota"/>
</dbReference>
<evidence type="ECO:0000256" key="4">
    <source>
        <dbReference type="SAM" id="Phobius"/>
    </source>
</evidence>
<dbReference type="GO" id="GO:0005506">
    <property type="term" value="F:iron ion binding"/>
    <property type="evidence" value="ECO:0007669"/>
    <property type="project" value="InterPro"/>
</dbReference>
<keyword evidence="4" id="KW-0812">Transmembrane</keyword>
<gene>
    <name evidence="5" type="ORF">PHAVU_004G119000g</name>
</gene>
<dbReference type="SUPFAM" id="SSF48264">
    <property type="entry name" value="Cytochrome P450"/>
    <property type="match status" value="1"/>
</dbReference>
<dbReference type="PRINTS" id="PR00463">
    <property type="entry name" value="EP450I"/>
</dbReference>
<protein>
    <recommendedName>
        <fullName evidence="7">Cytochrome P450</fullName>
    </recommendedName>
</protein>
<name>V7C5X6_PHAVU</name>
<comment type="similarity">
    <text evidence="1">Belongs to the cytochrome P450 family.</text>
</comment>
<keyword evidence="2" id="KW-0479">Metal-binding</keyword>
<evidence type="ECO:0000313" key="6">
    <source>
        <dbReference type="Proteomes" id="UP000000226"/>
    </source>
</evidence>
<feature type="transmembrane region" description="Helical" evidence="4">
    <location>
        <begin position="12"/>
        <end position="29"/>
    </location>
</feature>
<dbReference type="InterPro" id="IPR036396">
    <property type="entry name" value="Cyt_P450_sf"/>
</dbReference>
<dbReference type="Pfam" id="PF00067">
    <property type="entry name" value="p450"/>
    <property type="match status" value="1"/>
</dbReference>
<dbReference type="AlphaFoldDB" id="V7C5X6"/>
<keyword evidence="4" id="KW-1133">Transmembrane helix</keyword>
<organism evidence="5 6">
    <name type="scientific">Phaseolus vulgaris</name>
    <name type="common">Kidney bean</name>
    <name type="synonym">French bean</name>
    <dbReference type="NCBI Taxonomy" id="3885"/>
    <lineage>
        <taxon>Eukaryota</taxon>
        <taxon>Viridiplantae</taxon>
        <taxon>Streptophyta</taxon>
        <taxon>Embryophyta</taxon>
        <taxon>Tracheophyta</taxon>
        <taxon>Spermatophyta</taxon>
        <taxon>Magnoliopsida</taxon>
        <taxon>eudicotyledons</taxon>
        <taxon>Gunneridae</taxon>
        <taxon>Pentapetalae</taxon>
        <taxon>rosids</taxon>
        <taxon>fabids</taxon>
        <taxon>Fabales</taxon>
        <taxon>Fabaceae</taxon>
        <taxon>Papilionoideae</taxon>
        <taxon>50 kb inversion clade</taxon>
        <taxon>NPAAA clade</taxon>
        <taxon>indigoferoid/millettioid clade</taxon>
        <taxon>Phaseoleae</taxon>
        <taxon>Phaseolus</taxon>
    </lineage>
</organism>
<dbReference type="SMR" id="V7C5X6"/>
<dbReference type="GO" id="GO:0020037">
    <property type="term" value="F:heme binding"/>
    <property type="evidence" value="ECO:0007669"/>
    <property type="project" value="InterPro"/>
</dbReference>
<dbReference type="PANTHER" id="PTHR47955:SF15">
    <property type="entry name" value="CYTOCHROME P450 71A2-LIKE"/>
    <property type="match status" value="1"/>
</dbReference>
<dbReference type="InterPro" id="IPR002401">
    <property type="entry name" value="Cyt_P450_E_grp-I"/>
</dbReference>
<dbReference type="OMA" id="ARSCVFI"/>
<dbReference type="OrthoDB" id="1435762at2759"/>
<keyword evidence="6" id="KW-1185">Reference proteome</keyword>
<dbReference type="Gene3D" id="1.10.630.10">
    <property type="entry name" value="Cytochrome P450"/>
    <property type="match status" value="1"/>
</dbReference>
<dbReference type="GO" id="GO:0016705">
    <property type="term" value="F:oxidoreductase activity, acting on paired donors, with incorporation or reduction of molecular oxygen"/>
    <property type="evidence" value="ECO:0007669"/>
    <property type="project" value="InterPro"/>
</dbReference>
<dbReference type="Gramene" id="ESW24306">
    <property type="protein sequence ID" value="ESW24306"/>
    <property type="gene ID" value="PHAVU_004G119000g"/>
</dbReference>
<evidence type="ECO:0000256" key="3">
    <source>
        <dbReference type="ARBA" id="ARBA00023004"/>
    </source>
</evidence>
<evidence type="ECO:0000256" key="1">
    <source>
        <dbReference type="ARBA" id="ARBA00010617"/>
    </source>
</evidence>
<reference evidence="6" key="1">
    <citation type="journal article" date="2014" name="Nat. Genet.">
        <title>A reference genome for common bean and genome-wide analysis of dual domestications.</title>
        <authorList>
            <person name="Schmutz J."/>
            <person name="McClean P.E."/>
            <person name="Mamidi S."/>
            <person name="Wu G.A."/>
            <person name="Cannon S.B."/>
            <person name="Grimwood J."/>
            <person name="Jenkins J."/>
            <person name="Shu S."/>
            <person name="Song Q."/>
            <person name="Chavarro C."/>
            <person name="Torres-Torres M."/>
            <person name="Geffroy V."/>
            <person name="Moghaddam S.M."/>
            <person name="Gao D."/>
            <person name="Abernathy B."/>
            <person name="Barry K."/>
            <person name="Blair M."/>
            <person name="Brick M.A."/>
            <person name="Chovatia M."/>
            <person name="Gepts P."/>
            <person name="Goodstein D.M."/>
            <person name="Gonzales M."/>
            <person name="Hellsten U."/>
            <person name="Hyten D.L."/>
            <person name="Jia G."/>
            <person name="Kelly J.D."/>
            <person name="Kudrna D."/>
            <person name="Lee R."/>
            <person name="Richard M.M."/>
            <person name="Miklas P.N."/>
            <person name="Osorno J.M."/>
            <person name="Rodrigues J."/>
            <person name="Thareau V."/>
            <person name="Urrea C.A."/>
            <person name="Wang M."/>
            <person name="Yu Y."/>
            <person name="Zhang M."/>
            <person name="Wing R.A."/>
            <person name="Cregan P.B."/>
            <person name="Rokhsar D.S."/>
            <person name="Jackson S.A."/>
        </authorList>
    </citation>
    <scope>NUCLEOTIDE SEQUENCE [LARGE SCALE GENOMIC DNA]</scope>
    <source>
        <strain evidence="6">cv. G19833</strain>
    </source>
</reference>
<sequence>MLTSLHENSSIWFFLPIATLIIFFSPTVINRLSKCNHNFNSARSKKTSPPSPLKLPIIGNLHQVGNLTHRNLQSFAQTYGPLILLHFGKVPVLVVSTAEAAREVMKTHDLVFSNRPHRKMSDIFFYSSKDVAFAPYGNYWKQIRSISVLHLLSAKKVQTYGLFEKARSCVFITSRAASVVKTTRTGTLPK</sequence>
<dbReference type="EMBL" id="CM002291">
    <property type="protein sequence ID" value="ESW24306.1"/>
    <property type="molecule type" value="Genomic_DNA"/>
</dbReference>
<keyword evidence="3" id="KW-0408">Iron</keyword>
<evidence type="ECO:0008006" key="7">
    <source>
        <dbReference type="Google" id="ProtNLM"/>
    </source>
</evidence>
<evidence type="ECO:0000256" key="2">
    <source>
        <dbReference type="ARBA" id="ARBA00022723"/>
    </source>
</evidence>
<dbReference type="InterPro" id="IPR001128">
    <property type="entry name" value="Cyt_P450"/>
</dbReference>
<keyword evidence="4" id="KW-0472">Membrane</keyword>
<proteinExistence type="inferred from homology"/>